<name>K1QQ51_MAGGI</name>
<protein>
    <submittedName>
        <fullName evidence="1">Uncharacterized protein</fullName>
    </submittedName>
</protein>
<proteinExistence type="predicted"/>
<organism evidence="1">
    <name type="scientific">Magallana gigas</name>
    <name type="common">Pacific oyster</name>
    <name type="synonym">Crassostrea gigas</name>
    <dbReference type="NCBI Taxonomy" id="29159"/>
    <lineage>
        <taxon>Eukaryota</taxon>
        <taxon>Metazoa</taxon>
        <taxon>Spiralia</taxon>
        <taxon>Lophotrochozoa</taxon>
        <taxon>Mollusca</taxon>
        <taxon>Bivalvia</taxon>
        <taxon>Autobranchia</taxon>
        <taxon>Pteriomorphia</taxon>
        <taxon>Ostreida</taxon>
        <taxon>Ostreoidea</taxon>
        <taxon>Ostreidae</taxon>
        <taxon>Magallana</taxon>
    </lineage>
</organism>
<sequence>MALLKNWILVALIIPLVSGNPFLMYRSPWNSMTYPGHLINNNMYSGMYGRTPLLPYSPFLNNFSGFGRGGLWNDDDSSSVGLYGRGFRGYGDFDNNYSRYNRGLFGRLGNGDDFDRYDDDDDERFDD</sequence>
<evidence type="ECO:0000313" key="1">
    <source>
        <dbReference type="EMBL" id="EKC35968.1"/>
    </source>
</evidence>
<reference evidence="1" key="1">
    <citation type="journal article" date="2012" name="Nature">
        <title>The oyster genome reveals stress adaptation and complexity of shell formation.</title>
        <authorList>
            <person name="Zhang G."/>
            <person name="Fang X."/>
            <person name="Guo X."/>
            <person name="Li L."/>
            <person name="Luo R."/>
            <person name="Xu F."/>
            <person name="Yang P."/>
            <person name="Zhang L."/>
            <person name="Wang X."/>
            <person name="Qi H."/>
            <person name="Xiong Z."/>
            <person name="Que H."/>
            <person name="Xie Y."/>
            <person name="Holland P.W."/>
            <person name="Paps J."/>
            <person name="Zhu Y."/>
            <person name="Wu F."/>
            <person name="Chen Y."/>
            <person name="Wang J."/>
            <person name="Peng C."/>
            <person name="Meng J."/>
            <person name="Yang L."/>
            <person name="Liu J."/>
            <person name="Wen B."/>
            <person name="Zhang N."/>
            <person name="Huang Z."/>
            <person name="Zhu Q."/>
            <person name="Feng Y."/>
            <person name="Mount A."/>
            <person name="Hedgecock D."/>
            <person name="Xu Z."/>
            <person name="Liu Y."/>
            <person name="Domazet-Loso T."/>
            <person name="Du Y."/>
            <person name="Sun X."/>
            <person name="Zhang S."/>
            <person name="Liu B."/>
            <person name="Cheng P."/>
            <person name="Jiang X."/>
            <person name="Li J."/>
            <person name="Fan D."/>
            <person name="Wang W."/>
            <person name="Fu W."/>
            <person name="Wang T."/>
            <person name="Wang B."/>
            <person name="Zhang J."/>
            <person name="Peng Z."/>
            <person name="Li Y."/>
            <person name="Li N."/>
            <person name="Wang J."/>
            <person name="Chen M."/>
            <person name="He Y."/>
            <person name="Tan F."/>
            <person name="Song X."/>
            <person name="Zheng Q."/>
            <person name="Huang R."/>
            <person name="Yang H."/>
            <person name="Du X."/>
            <person name="Chen L."/>
            <person name="Yang M."/>
            <person name="Gaffney P.M."/>
            <person name="Wang S."/>
            <person name="Luo L."/>
            <person name="She Z."/>
            <person name="Ming Y."/>
            <person name="Huang W."/>
            <person name="Zhang S."/>
            <person name="Huang B."/>
            <person name="Zhang Y."/>
            <person name="Qu T."/>
            <person name="Ni P."/>
            <person name="Miao G."/>
            <person name="Wang J."/>
            <person name="Wang Q."/>
            <person name="Steinberg C.E."/>
            <person name="Wang H."/>
            <person name="Li N."/>
            <person name="Qian L."/>
            <person name="Zhang G."/>
            <person name="Li Y."/>
            <person name="Yang H."/>
            <person name="Liu X."/>
            <person name="Wang J."/>
            <person name="Yin Y."/>
            <person name="Wang J."/>
        </authorList>
    </citation>
    <scope>NUCLEOTIDE SEQUENCE [LARGE SCALE GENOMIC DNA]</scope>
    <source>
        <strain evidence="1">05x7-T-G4-1.051#20</strain>
    </source>
</reference>
<accession>K1QQ51</accession>
<dbReference type="EMBL" id="JH816729">
    <property type="protein sequence ID" value="EKC35968.1"/>
    <property type="molecule type" value="Genomic_DNA"/>
</dbReference>
<dbReference type="InParanoid" id="K1QQ51"/>
<gene>
    <name evidence="1" type="ORF">CGI_10027526</name>
</gene>
<dbReference type="HOGENOM" id="CLU_1972623_0_0_1"/>
<dbReference type="AlphaFoldDB" id="K1QQ51"/>